<reference evidence="2" key="1">
    <citation type="journal article" date="2023" name="Mol. Phylogenet. Evol.">
        <title>Genome-scale phylogeny and comparative genomics of the fungal order Sordariales.</title>
        <authorList>
            <person name="Hensen N."/>
            <person name="Bonometti L."/>
            <person name="Westerberg I."/>
            <person name="Brannstrom I.O."/>
            <person name="Guillou S."/>
            <person name="Cros-Aarteil S."/>
            <person name="Calhoun S."/>
            <person name="Haridas S."/>
            <person name="Kuo A."/>
            <person name="Mondo S."/>
            <person name="Pangilinan J."/>
            <person name="Riley R."/>
            <person name="LaButti K."/>
            <person name="Andreopoulos B."/>
            <person name="Lipzen A."/>
            <person name="Chen C."/>
            <person name="Yan M."/>
            <person name="Daum C."/>
            <person name="Ng V."/>
            <person name="Clum A."/>
            <person name="Steindorff A."/>
            <person name="Ohm R.A."/>
            <person name="Martin F."/>
            <person name="Silar P."/>
            <person name="Natvig D.O."/>
            <person name="Lalanne C."/>
            <person name="Gautier V."/>
            <person name="Ament-Velasquez S.L."/>
            <person name="Kruys A."/>
            <person name="Hutchinson M.I."/>
            <person name="Powell A.J."/>
            <person name="Barry K."/>
            <person name="Miller A.N."/>
            <person name="Grigoriev I.V."/>
            <person name="Debuchy R."/>
            <person name="Gladieux P."/>
            <person name="Hiltunen Thoren M."/>
            <person name="Johannesson H."/>
        </authorList>
    </citation>
    <scope>NUCLEOTIDE SEQUENCE</scope>
    <source>
        <strain evidence="2">PSN243</strain>
    </source>
</reference>
<feature type="compositionally biased region" description="Low complexity" evidence="1">
    <location>
        <begin position="65"/>
        <end position="79"/>
    </location>
</feature>
<sequence>MKRNPTGRAETRFSFDEQTRKVSHEEKAVSSSDQTRNQAIRHKSWTRCFRPAAAKSSASKQTLFSSRSLTSVSTSESSGGSNGRVVATENTPESPLSSCSEGKQNTALIDVHGKEHKEDALETPDAACRGEYHLTRDESHDATHQARSLSDDLSDTCSISEAEAFRLIEGDEMLHEVCDDASSEDDYSSVQEESLRHFHGQGHDTDFSMATSSIEGPDEHELDDIWGGLQRGF</sequence>
<accession>A0AAV9GAG9</accession>
<feature type="compositionally biased region" description="Polar residues" evidence="1">
    <location>
        <begin position="29"/>
        <end position="38"/>
    </location>
</feature>
<reference evidence="2" key="2">
    <citation type="submission" date="2023-05" db="EMBL/GenBank/DDBJ databases">
        <authorList>
            <consortium name="Lawrence Berkeley National Laboratory"/>
            <person name="Steindorff A."/>
            <person name="Hensen N."/>
            <person name="Bonometti L."/>
            <person name="Westerberg I."/>
            <person name="Brannstrom I.O."/>
            <person name="Guillou S."/>
            <person name="Cros-Aarteil S."/>
            <person name="Calhoun S."/>
            <person name="Haridas S."/>
            <person name="Kuo A."/>
            <person name="Mondo S."/>
            <person name="Pangilinan J."/>
            <person name="Riley R."/>
            <person name="Labutti K."/>
            <person name="Andreopoulos B."/>
            <person name="Lipzen A."/>
            <person name="Chen C."/>
            <person name="Yanf M."/>
            <person name="Daum C."/>
            <person name="Ng V."/>
            <person name="Clum A."/>
            <person name="Ohm R."/>
            <person name="Martin F."/>
            <person name="Silar P."/>
            <person name="Natvig D."/>
            <person name="Lalanne C."/>
            <person name="Gautier V."/>
            <person name="Ament-Velasquez S.L."/>
            <person name="Kruys A."/>
            <person name="Hutchinson M.I."/>
            <person name="Powell A.J."/>
            <person name="Barry K."/>
            <person name="Miller A.N."/>
            <person name="Grigoriev I.V."/>
            <person name="Debuchy R."/>
            <person name="Gladieux P."/>
            <person name="Thoren M.H."/>
            <person name="Johannesson H."/>
        </authorList>
    </citation>
    <scope>NUCLEOTIDE SEQUENCE</scope>
    <source>
        <strain evidence="2">PSN243</strain>
    </source>
</reference>
<gene>
    <name evidence="2" type="ORF">QBC34DRAFT_385537</name>
</gene>
<keyword evidence="3" id="KW-1185">Reference proteome</keyword>
<dbReference type="AlphaFoldDB" id="A0AAV9GAG9"/>
<name>A0AAV9GAG9_9PEZI</name>
<protein>
    <submittedName>
        <fullName evidence="2">Uncharacterized protein</fullName>
    </submittedName>
</protein>
<feature type="compositionally biased region" description="Basic and acidic residues" evidence="1">
    <location>
        <begin position="9"/>
        <end position="28"/>
    </location>
</feature>
<dbReference type="EMBL" id="MU865981">
    <property type="protein sequence ID" value="KAK4444111.1"/>
    <property type="molecule type" value="Genomic_DNA"/>
</dbReference>
<feature type="region of interest" description="Disordered" evidence="1">
    <location>
        <begin position="1"/>
        <end position="103"/>
    </location>
</feature>
<evidence type="ECO:0000313" key="2">
    <source>
        <dbReference type="EMBL" id="KAK4444111.1"/>
    </source>
</evidence>
<evidence type="ECO:0000313" key="3">
    <source>
        <dbReference type="Proteomes" id="UP001321760"/>
    </source>
</evidence>
<dbReference type="Proteomes" id="UP001321760">
    <property type="component" value="Unassembled WGS sequence"/>
</dbReference>
<feature type="compositionally biased region" description="Basic and acidic residues" evidence="1">
    <location>
        <begin position="193"/>
        <end position="206"/>
    </location>
</feature>
<evidence type="ECO:0000256" key="1">
    <source>
        <dbReference type="SAM" id="MobiDB-lite"/>
    </source>
</evidence>
<feature type="region of interest" description="Disordered" evidence="1">
    <location>
        <begin position="192"/>
        <end position="222"/>
    </location>
</feature>
<comment type="caution">
    <text evidence="2">The sequence shown here is derived from an EMBL/GenBank/DDBJ whole genome shotgun (WGS) entry which is preliminary data.</text>
</comment>
<feature type="compositionally biased region" description="Polar residues" evidence="1">
    <location>
        <begin position="88"/>
        <end position="103"/>
    </location>
</feature>
<organism evidence="2 3">
    <name type="scientific">Podospora aff. communis PSN243</name>
    <dbReference type="NCBI Taxonomy" id="3040156"/>
    <lineage>
        <taxon>Eukaryota</taxon>
        <taxon>Fungi</taxon>
        <taxon>Dikarya</taxon>
        <taxon>Ascomycota</taxon>
        <taxon>Pezizomycotina</taxon>
        <taxon>Sordariomycetes</taxon>
        <taxon>Sordariomycetidae</taxon>
        <taxon>Sordariales</taxon>
        <taxon>Podosporaceae</taxon>
        <taxon>Podospora</taxon>
    </lineage>
</organism>
<proteinExistence type="predicted"/>